<keyword evidence="3" id="KW-1185">Reference proteome</keyword>
<dbReference type="InterPro" id="IPR032466">
    <property type="entry name" value="Metal_Hydrolase"/>
</dbReference>
<dbReference type="GO" id="GO:0005737">
    <property type="term" value="C:cytoplasm"/>
    <property type="evidence" value="ECO:0007669"/>
    <property type="project" value="TreeGrafter"/>
</dbReference>
<dbReference type="InterPro" id="IPR011059">
    <property type="entry name" value="Metal-dep_hydrolase_composite"/>
</dbReference>
<comment type="caution">
    <text evidence="2">The sequence shown here is derived from an EMBL/GenBank/DDBJ whole genome shotgun (WGS) entry which is preliminary data.</text>
</comment>
<dbReference type="PANTHER" id="PTHR43668:SF2">
    <property type="entry name" value="ALLANTOINASE"/>
    <property type="match status" value="1"/>
</dbReference>
<reference evidence="2 3" key="1">
    <citation type="submission" date="2020-07" db="EMBL/GenBank/DDBJ databases">
        <title>Draft genome and description of Microvirga mediterraneensis Marseille-Q2068 sp. nov.</title>
        <authorList>
            <person name="Boxberger M."/>
        </authorList>
    </citation>
    <scope>NUCLEOTIDE SEQUENCE [LARGE SCALE GENOMIC DNA]</scope>
    <source>
        <strain evidence="2 3">Marseille-Q2068</strain>
    </source>
</reference>
<dbReference type="InterPro" id="IPR050138">
    <property type="entry name" value="DHOase/Allantoinase_Hydrolase"/>
</dbReference>
<dbReference type="SUPFAM" id="SSF51338">
    <property type="entry name" value="Composite domain of metallo-dependent hydrolases"/>
    <property type="match status" value="1"/>
</dbReference>
<dbReference type="Gene3D" id="2.30.40.10">
    <property type="entry name" value="Urease, subunit C, domain 1"/>
    <property type="match status" value="1"/>
</dbReference>
<dbReference type="EMBL" id="JACDXJ010000001">
    <property type="protein sequence ID" value="MBA1156871.1"/>
    <property type="molecule type" value="Genomic_DNA"/>
</dbReference>
<protein>
    <submittedName>
        <fullName evidence="2">Amidohydrolase family protein</fullName>
    </submittedName>
</protein>
<gene>
    <name evidence="2" type="ORF">H0S73_12110</name>
</gene>
<dbReference type="SUPFAM" id="SSF51556">
    <property type="entry name" value="Metallo-dependent hydrolases"/>
    <property type="match status" value="1"/>
</dbReference>
<dbReference type="GO" id="GO:0006145">
    <property type="term" value="P:purine nucleobase catabolic process"/>
    <property type="evidence" value="ECO:0007669"/>
    <property type="project" value="TreeGrafter"/>
</dbReference>
<dbReference type="InterPro" id="IPR006680">
    <property type="entry name" value="Amidohydro-rel"/>
</dbReference>
<dbReference type="Gene3D" id="3.20.20.140">
    <property type="entry name" value="Metal-dependent hydrolases"/>
    <property type="match status" value="1"/>
</dbReference>
<evidence type="ECO:0000259" key="1">
    <source>
        <dbReference type="Pfam" id="PF01979"/>
    </source>
</evidence>
<evidence type="ECO:0000313" key="3">
    <source>
        <dbReference type="Proteomes" id="UP000572984"/>
    </source>
</evidence>
<accession>A0A838BNE3</accession>
<proteinExistence type="predicted"/>
<dbReference type="Pfam" id="PF01979">
    <property type="entry name" value="Amidohydro_1"/>
    <property type="match status" value="1"/>
</dbReference>
<dbReference type="Proteomes" id="UP000572984">
    <property type="component" value="Unassembled WGS sequence"/>
</dbReference>
<sequence>MSVDLVIKGSVVTPGATLKNGWVSIERGMIHAVGAGEPPEARETHDAGDAYILPGIIDGQTHAGSYLGLSGIEPTTRSAIAGGVTTLVDMPYDNPEPLSSSAHLAAKVEAIHRYAHANVALYGTVMPGQSLDEVSRLAEGGVVAFKISAFESSPTRFPRIGAAMTLDLLEELAATDLPLGLHNEDQEIVRARVAAARADGHKGIAAHSPSRPPAAELASTAHFLELAASAGAHAHIVHISLPRGFQLVDHYVHDGYRATGELCVHYLWFDPERDGDELGARMKVNPPIRPGQIDALWQELIEGRVAFVSSDHSSWPIDNKLTDSIFEAGAGVPGMETLLPAFFTAAKMRGVDAARMTAEYLAERPARFFGLHPRKGALQPGADADIAIFEEADTVWDSSRAEDGLRWSPYDGRRFAGRVVRTYLGGRLAYDGATIVNTPGAGRFVARGTSRWFQENTPHE</sequence>
<organism evidence="2 3">
    <name type="scientific">Microvirga mediterraneensis</name>
    <dbReference type="NCBI Taxonomy" id="2754695"/>
    <lineage>
        <taxon>Bacteria</taxon>
        <taxon>Pseudomonadati</taxon>
        <taxon>Pseudomonadota</taxon>
        <taxon>Alphaproteobacteria</taxon>
        <taxon>Hyphomicrobiales</taxon>
        <taxon>Methylobacteriaceae</taxon>
        <taxon>Microvirga</taxon>
    </lineage>
</organism>
<dbReference type="AlphaFoldDB" id="A0A838BNE3"/>
<feature type="domain" description="Amidohydrolase-related" evidence="1">
    <location>
        <begin position="51"/>
        <end position="427"/>
    </location>
</feature>
<dbReference type="PANTHER" id="PTHR43668">
    <property type="entry name" value="ALLANTOINASE"/>
    <property type="match status" value="1"/>
</dbReference>
<evidence type="ECO:0000313" key="2">
    <source>
        <dbReference type="EMBL" id="MBA1156871.1"/>
    </source>
</evidence>
<dbReference type="GO" id="GO:0004038">
    <property type="term" value="F:allantoinase activity"/>
    <property type="evidence" value="ECO:0007669"/>
    <property type="project" value="TreeGrafter"/>
</dbReference>
<name>A0A838BNE3_9HYPH</name>
<keyword evidence="2" id="KW-0378">Hydrolase</keyword>
<dbReference type="RefSeq" id="WP_181052396.1">
    <property type="nucleotide sequence ID" value="NZ_JACDXJ010000001.1"/>
</dbReference>